<reference evidence="5 6" key="1">
    <citation type="submission" date="2012-04" db="EMBL/GenBank/DDBJ databases">
        <title>The Genome Sequence of Bacillus cereus HuA2-1.</title>
        <authorList>
            <consortium name="The Broad Institute Genome Sequencing Platform"/>
            <consortium name="The Broad Institute Genome Sequencing Center for Infectious Disease"/>
            <person name="Feldgarden M."/>
            <person name="Van der Auwera G.A."/>
            <person name="Mahillon J."/>
            <person name="Duprez V."/>
            <person name="Timmery S."/>
            <person name="Mattelet C."/>
            <person name="Dierick K."/>
            <person name="Sun M."/>
            <person name="Yu Z."/>
            <person name="Zhu L."/>
            <person name="Hu X."/>
            <person name="Shank E.B."/>
            <person name="Swiecicka I."/>
            <person name="Hansen B.M."/>
            <person name="Andrup L."/>
            <person name="Young S.K."/>
            <person name="Zeng Q."/>
            <person name="Gargeya S."/>
            <person name="Fitzgerald M."/>
            <person name="Haas B."/>
            <person name="Abouelleil A."/>
            <person name="Alvarado L."/>
            <person name="Arachchi H.M."/>
            <person name="Berlin A."/>
            <person name="Chapman S.B."/>
            <person name="Goldberg J."/>
            <person name="Griggs A."/>
            <person name="Gujja S."/>
            <person name="Hansen M."/>
            <person name="Howarth C."/>
            <person name="Imamovic A."/>
            <person name="Larimer J."/>
            <person name="McCowen C."/>
            <person name="Montmayeur A."/>
            <person name="Murphy C."/>
            <person name="Neiman D."/>
            <person name="Pearson M."/>
            <person name="Priest M."/>
            <person name="Roberts A."/>
            <person name="Saif S."/>
            <person name="Shea T."/>
            <person name="Sisk P."/>
            <person name="Sykes S."/>
            <person name="Wortman J."/>
            <person name="Nusbaum C."/>
            <person name="Birren B."/>
        </authorList>
    </citation>
    <scope>NUCLEOTIDE SEQUENCE [LARGE SCALE GENOMIC DNA]</scope>
    <source>
        <strain evidence="5 6">HuA2-1</strain>
    </source>
</reference>
<dbReference type="GO" id="GO:0016616">
    <property type="term" value="F:oxidoreductase activity, acting on the CH-OH group of donors, NAD or NADP as acceptor"/>
    <property type="evidence" value="ECO:0007669"/>
    <property type="project" value="InterPro"/>
</dbReference>
<feature type="domain" description="D-isomer specific 2-hydroxyacid dehydrogenase NAD-binding" evidence="4">
    <location>
        <begin position="117"/>
        <end position="291"/>
    </location>
</feature>
<dbReference type="InterPro" id="IPR050418">
    <property type="entry name" value="D-iso_2-hydroxyacid_DH_PdxB"/>
</dbReference>
<keyword evidence="3" id="KW-0520">NAD</keyword>
<dbReference type="InterPro" id="IPR006140">
    <property type="entry name" value="D-isomer_DH_NAD-bd"/>
</dbReference>
<dbReference type="EMBL" id="AHDV01000062">
    <property type="protein sequence ID" value="EJV74126.1"/>
    <property type="molecule type" value="Genomic_DNA"/>
</dbReference>
<gene>
    <name evidence="5" type="ORF">IG3_05948</name>
</gene>
<dbReference type="RefSeq" id="WP_002139834.1">
    <property type="nucleotide sequence ID" value="NZ_JH804676.1"/>
</dbReference>
<evidence type="ECO:0000256" key="1">
    <source>
        <dbReference type="ARBA" id="ARBA00005854"/>
    </source>
</evidence>
<dbReference type="PATRIC" id="fig|1053201.3.peg.6094"/>
<dbReference type="GO" id="GO:0051287">
    <property type="term" value="F:NAD binding"/>
    <property type="evidence" value="ECO:0007669"/>
    <property type="project" value="InterPro"/>
</dbReference>
<evidence type="ECO:0000256" key="2">
    <source>
        <dbReference type="ARBA" id="ARBA00023002"/>
    </source>
</evidence>
<dbReference type="Pfam" id="PF02826">
    <property type="entry name" value="2-Hacid_dh_C"/>
    <property type="match status" value="1"/>
</dbReference>
<evidence type="ECO:0000313" key="5">
    <source>
        <dbReference type="EMBL" id="EJV74126.1"/>
    </source>
</evidence>
<name>J9B589_BACCE</name>
<organism evidence="5 6">
    <name type="scientific">Bacillus cereus HuA2-1</name>
    <dbReference type="NCBI Taxonomy" id="1053201"/>
    <lineage>
        <taxon>Bacteria</taxon>
        <taxon>Bacillati</taxon>
        <taxon>Bacillota</taxon>
        <taxon>Bacilli</taxon>
        <taxon>Bacillales</taxon>
        <taxon>Bacillaceae</taxon>
        <taxon>Bacillus</taxon>
        <taxon>Bacillus cereus group</taxon>
    </lineage>
</organism>
<sequence length="331" mass="37768">MKILVAPSKSRLEEVSTESDIEKLREYGEVIFNNSGTEFTEEDLKNKICDVDVLITSWKSPYISKNILSSAKKLKLICHMGGSIKYQFNIEEIFNRNIKIINGTEVIAKSVAEYTLGAMIMSLRKFQSYHENVKNNGWRWEVNKSWEKSLFSSRVGLIGYGAVSKQLIKLLKPFNSEILVCDPLEKLKVQEDNIRFVEINELLKSCNVISLHCAFNPDTQNLISKKEMLLIPNNSVIINTAHGSLIEEKYIEEIANKKNISFVLDVFSKEPLPLESPLRNSRNIFCTPHLAGGTIHERKQLLNYMIQQIEMFDNSDTKDFGISAIDISRLA</sequence>
<dbReference type="PANTHER" id="PTHR43761">
    <property type="entry name" value="D-ISOMER SPECIFIC 2-HYDROXYACID DEHYDROGENASE FAMILY PROTEIN (AFU_ORTHOLOGUE AFUA_1G13630)"/>
    <property type="match status" value="1"/>
</dbReference>
<comment type="caution">
    <text evidence="5">The sequence shown here is derived from an EMBL/GenBank/DDBJ whole genome shotgun (WGS) entry which is preliminary data.</text>
</comment>
<evidence type="ECO:0000259" key="4">
    <source>
        <dbReference type="Pfam" id="PF02826"/>
    </source>
</evidence>
<evidence type="ECO:0000256" key="3">
    <source>
        <dbReference type="ARBA" id="ARBA00023027"/>
    </source>
</evidence>
<dbReference type="AlphaFoldDB" id="J9B589"/>
<protein>
    <recommendedName>
        <fullName evidence="4">D-isomer specific 2-hydroxyacid dehydrogenase NAD-binding domain-containing protein</fullName>
    </recommendedName>
</protein>
<comment type="similarity">
    <text evidence="1">Belongs to the D-isomer specific 2-hydroxyacid dehydrogenase family.</text>
</comment>
<keyword evidence="2" id="KW-0560">Oxidoreductase</keyword>
<dbReference type="SUPFAM" id="SSF52283">
    <property type="entry name" value="Formate/glycerate dehydrogenase catalytic domain-like"/>
    <property type="match status" value="1"/>
</dbReference>
<dbReference type="InterPro" id="IPR036291">
    <property type="entry name" value="NAD(P)-bd_dom_sf"/>
</dbReference>
<dbReference type="Proteomes" id="UP000004136">
    <property type="component" value="Unassembled WGS sequence"/>
</dbReference>
<dbReference type="OrthoDB" id="9805416at2"/>
<evidence type="ECO:0000313" key="6">
    <source>
        <dbReference type="Proteomes" id="UP000004136"/>
    </source>
</evidence>
<dbReference type="Gene3D" id="3.40.50.720">
    <property type="entry name" value="NAD(P)-binding Rossmann-like Domain"/>
    <property type="match status" value="2"/>
</dbReference>
<proteinExistence type="inferred from homology"/>
<dbReference type="PANTHER" id="PTHR43761:SF1">
    <property type="entry name" value="D-ISOMER SPECIFIC 2-HYDROXYACID DEHYDROGENASE CATALYTIC DOMAIN-CONTAINING PROTEIN-RELATED"/>
    <property type="match status" value="1"/>
</dbReference>
<dbReference type="SUPFAM" id="SSF51735">
    <property type="entry name" value="NAD(P)-binding Rossmann-fold domains"/>
    <property type="match status" value="1"/>
</dbReference>
<accession>J9B589</accession>
<dbReference type="HOGENOM" id="CLU_019796_1_3_9"/>